<dbReference type="RefSeq" id="WP_062063315.1">
    <property type="nucleotide sequence ID" value="NZ_CP013264.1"/>
</dbReference>
<evidence type="ECO:0000313" key="1">
    <source>
        <dbReference type="EMBL" id="ALR19986.1"/>
    </source>
</evidence>
<name>A0A0S3EXB0_9SPHN</name>
<dbReference type="OrthoDB" id="7206138at2"/>
<accession>A0A0S3EXB0</accession>
<proteinExistence type="predicted"/>
<sequence>MSFIQLNPPLPIDIQDKGKGYAFAVIDYGPEHNLIWVTGLNDSGEIWCAPNPLVRLQTNWTMGRLPLVDAPAPPIGWHHGGASANGVKPS</sequence>
<dbReference type="KEGG" id="sbd:ATN00_06370"/>
<dbReference type="AlphaFoldDB" id="A0A0S3EXB0"/>
<organism evidence="1 2">
    <name type="scientific">Sphingobium baderi</name>
    <dbReference type="NCBI Taxonomy" id="1332080"/>
    <lineage>
        <taxon>Bacteria</taxon>
        <taxon>Pseudomonadati</taxon>
        <taxon>Pseudomonadota</taxon>
        <taxon>Alphaproteobacteria</taxon>
        <taxon>Sphingomonadales</taxon>
        <taxon>Sphingomonadaceae</taxon>
        <taxon>Sphingobium</taxon>
    </lineage>
</organism>
<gene>
    <name evidence="1" type="ORF">ATN00_06370</name>
</gene>
<keyword evidence="2" id="KW-1185">Reference proteome</keyword>
<dbReference type="EMBL" id="CP013264">
    <property type="protein sequence ID" value="ALR19986.1"/>
    <property type="molecule type" value="Genomic_DNA"/>
</dbReference>
<dbReference type="Proteomes" id="UP000056968">
    <property type="component" value="Chromosome"/>
</dbReference>
<reference evidence="1 2" key="1">
    <citation type="submission" date="2015-11" db="EMBL/GenBank/DDBJ databases">
        <title>A Two-component Flavoprotein Monooxygenase System MeaXY Responsible for para-Hydroxylation of 2-Methyl-6-ethylaniline and 2,6-Diethylaniline in Sphingobium baderi DE-13.</title>
        <authorList>
            <person name="Cheng M."/>
            <person name="Meng Q."/>
            <person name="Yang Y."/>
            <person name="Chu C."/>
            <person name="Yan X."/>
            <person name="He J."/>
            <person name="Li S."/>
        </authorList>
    </citation>
    <scope>NUCLEOTIDE SEQUENCE [LARGE SCALE GENOMIC DNA]</scope>
    <source>
        <strain evidence="1 2">DE-13</strain>
    </source>
</reference>
<evidence type="ECO:0000313" key="2">
    <source>
        <dbReference type="Proteomes" id="UP000056968"/>
    </source>
</evidence>
<dbReference type="STRING" id="1332080.ATN00_06370"/>
<protein>
    <submittedName>
        <fullName evidence="1">Uncharacterized protein</fullName>
    </submittedName>
</protein>